<dbReference type="GO" id="GO:0005990">
    <property type="term" value="P:lactose catabolic process"/>
    <property type="evidence" value="ECO:0007669"/>
    <property type="project" value="TreeGrafter"/>
</dbReference>
<feature type="domain" description="Beta galactosidase small chain/" evidence="8">
    <location>
        <begin position="797"/>
        <end position="1125"/>
    </location>
</feature>
<dbReference type="PANTHER" id="PTHR46323:SF2">
    <property type="entry name" value="BETA-GALACTOSIDASE"/>
    <property type="match status" value="1"/>
</dbReference>
<keyword evidence="10" id="KW-1185">Reference proteome</keyword>
<keyword evidence="5 7" id="KW-0326">Glycosidase</keyword>
<organism evidence="9 10">
    <name type="scientific">Adiantum capillus-veneris</name>
    <name type="common">Maidenhair fern</name>
    <dbReference type="NCBI Taxonomy" id="13818"/>
    <lineage>
        <taxon>Eukaryota</taxon>
        <taxon>Viridiplantae</taxon>
        <taxon>Streptophyta</taxon>
        <taxon>Embryophyta</taxon>
        <taxon>Tracheophyta</taxon>
        <taxon>Polypodiopsida</taxon>
        <taxon>Polypodiidae</taxon>
        <taxon>Polypodiales</taxon>
        <taxon>Pteridineae</taxon>
        <taxon>Pteridaceae</taxon>
        <taxon>Vittarioideae</taxon>
        <taxon>Adiantum</taxon>
    </lineage>
</organism>
<dbReference type="InterPro" id="IPR032312">
    <property type="entry name" value="LacZ_4"/>
</dbReference>
<dbReference type="SUPFAM" id="SSF74650">
    <property type="entry name" value="Galactose mutarotase-like"/>
    <property type="match status" value="1"/>
</dbReference>
<dbReference type="InterPro" id="IPR008979">
    <property type="entry name" value="Galactose-bd-like_sf"/>
</dbReference>
<dbReference type="Gene3D" id="2.60.40.10">
    <property type="entry name" value="Immunoglobulins"/>
    <property type="match status" value="2"/>
</dbReference>
<dbReference type="EMBL" id="JABFUD020000018">
    <property type="protein sequence ID" value="KAI5066293.1"/>
    <property type="molecule type" value="Genomic_DNA"/>
</dbReference>
<evidence type="ECO:0000256" key="6">
    <source>
        <dbReference type="ARBA" id="ARBA00032230"/>
    </source>
</evidence>
<name>A0A9D4Z8L4_ADICA</name>
<dbReference type="InterPro" id="IPR050347">
    <property type="entry name" value="Bact_Beta-galactosidase"/>
</dbReference>
<dbReference type="Gene3D" id="2.70.98.10">
    <property type="match status" value="1"/>
</dbReference>
<evidence type="ECO:0000256" key="4">
    <source>
        <dbReference type="ARBA" id="ARBA00022801"/>
    </source>
</evidence>
<dbReference type="OrthoDB" id="408320at2759"/>
<dbReference type="SUPFAM" id="SSF51445">
    <property type="entry name" value="(Trans)glycosidases"/>
    <property type="match status" value="1"/>
</dbReference>
<comment type="similarity">
    <text evidence="2 7">Belongs to the glycosyl hydrolase 2 family.</text>
</comment>
<comment type="caution">
    <text evidence="9">The sequence shown here is derived from an EMBL/GenBank/DDBJ whole genome shotgun (WGS) entry which is preliminary data.</text>
</comment>
<evidence type="ECO:0000256" key="3">
    <source>
        <dbReference type="ARBA" id="ARBA00012756"/>
    </source>
</evidence>
<proteinExistence type="inferred from homology"/>
<dbReference type="InterPro" id="IPR013783">
    <property type="entry name" value="Ig-like_fold"/>
</dbReference>
<dbReference type="SUPFAM" id="SSF49303">
    <property type="entry name" value="beta-Galactosidase/glucuronidase domain"/>
    <property type="match status" value="2"/>
</dbReference>
<dbReference type="SUPFAM" id="SSF49785">
    <property type="entry name" value="Galactose-binding domain-like"/>
    <property type="match status" value="1"/>
</dbReference>
<keyword evidence="4 7" id="KW-0378">Hydrolase</keyword>
<evidence type="ECO:0000256" key="1">
    <source>
        <dbReference type="ARBA" id="ARBA00001412"/>
    </source>
</evidence>
<dbReference type="SMART" id="SM01038">
    <property type="entry name" value="Bgal_small_N"/>
    <property type="match status" value="1"/>
</dbReference>
<evidence type="ECO:0000256" key="5">
    <source>
        <dbReference type="ARBA" id="ARBA00023295"/>
    </source>
</evidence>
<evidence type="ECO:0000259" key="8">
    <source>
        <dbReference type="SMART" id="SM01038"/>
    </source>
</evidence>
<dbReference type="Proteomes" id="UP000886520">
    <property type="component" value="Chromosome 18"/>
</dbReference>
<dbReference type="InterPro" id="IPR006104">
    <property type="entry name" value="Glyco_hydro_2_N"/>
</dbReference>
<dbReference type="GO" id="GO:0004565">
    <property type="term" value="F:beta-galactosidase activity"/>
    <property type="evidence" value="ECO:0007669"/>
    <property type="project" value="UniProtKB-EC"/>
</dbReference>
<evidence type="ECO:0000313" key="10">
    <source>
        <dbReference type="Proteomes" id="UP000886520"/>
    </source>
</evidence>
<reference evidence="9" key="1">
    <citation type="submission" date="2021-01" db="EMBL/GenBank/DDBJ databases">
        <title>Adiantum capillus-veneris genome.</title>
        <authorList>
            <person name="Fang Y."/>
            <person name="Liao Q."/>
        </authorList>
    </citation>
    <scope>NUCLEOTIDE SEQUENCE</scope>
    <source>
        <strain evidence="9">H3</strain>
        <tissue evidence="9">Leaf</tissue>
    </source>
</reference>
<accession>A0A9D4Z8L4</accession>
<dbReference type="InterPro" id="IPR023232">
    <property type="entry name" value="Glyco_hydro_2_AS"/>
</dbReference>
<dbReference type="Pfam" id="PF02929">
    <property type="entry name" value="Bgal_small_N"/>
    <property type="match status" value="1"/>
</dbReference>
<dbReference type="InterPro" id="IPR004199">
    <property type="entry name" value="B-gal_small/dom_5"/>
</dbReference>
<dbReference type="Gene3D" id="2.60.120.260">
    <property type="entry name" value="Galactose-binding domain-like"/>
    <property type="match status" value="1"/>
</dbReference>
<dbReference type="GO" id="GO:0030246">
    <property type="term" value="F:carbohydrate binding"/>
    <property type="evidence" value="ECO:0007669"/>
    <property type="project" value="InterPro"/>
</dbReference>
<dbReference type="InterPro" id="IPR014718">
    <property type="entry name" value="GH-type_carb-bd"/>
</dbReference>
<dbReference type="Pfam" id="PF02836">
    <property type="entry name" value="Glyco_hydro_2_C"/>
    <property type="match status" value="1"/>
</dbReference>
<sequence length="1144" mass="129037">MVDASRGIVSRDWEDPGVVKRYRRRAHSPLHCHASVEGALNFWQKRNSVDKSAAQQAVWGDKAVDAALASAASWVDGLPFVLSLSGYWKFHLASQPESVPPLFLTPSFDDSAWAMLPVPSNWQMHGYDRPIYTNVVYPFPLEPPHVPEENPTGCYRKSFVIPPEWTGRRIFLSFEAVDSAFYVWVNGTLVGYSQDSRLPADFEITGVCHESSSGKENLMAVQVMRWSDGSYLEDQDHWWLSGIHRNVVIYAKPEFMIADYFVKTSVLQDVSEASLEVEILLEISQEKALQTCFPKGRVEGILFESKDGVMVETTRLSCEDSAQLTIGPLTRKVIQGKISHPRLWSAEQPNLYTLVILLKDASNECIDVEACQVGIRTVALGFKELLLNKKPIIITGVNRHEHHPRLGKTNVEACMITDIVLMKKNNINAVRNSHYPQHPRWYELCDLFGLYVIDEANIETHGFDPASNPNSKEQLTWDSNWANSMLERAMNMVERDKNHPCIIIWSLGNEAGYGPNHGALSGWIRCRDPTRLLHYEGGGSRTVSTDIVCPMYMRVWDILRIAKDETETRPLILCEYSHAMGNSNGNIDEYWEAIDETHGLQGGFIWDWVDQGLLREGSDGKKHWAYGGDFGDTPNDLNFCINGLIWPDRSPHPALHEVKFLYQPIKIRLMQNMIEIKNRNFFTSTTDFAFFWQLYGSGTAVGAGELLVPELQPSEKHVFSLQAGPWSSCLEGTQEGCISLAIVVKLRAPTRWSEAGHVISSSQFILSEGFPQELKVKADTRLPHVLLKEFDKTVRIEADNNEWMIEFKKHDGIVSEWKVNNVVVLESGPTPCFYRAPTDNDKGGGNASYAFQWKKLGLEDLAVSHATGFRVEHFSETAIEATTRLLIRPRNVHTAMLVSSLDASKQEEEASGPNLIVDDHSTTVVSEVVPSASEIEQVCFEVLMRYKITGDGHMTINMDVRLRGQLPLLPRIGLVFILPNEFNRVLWYGRGPYECYPDRKTAAHIGLYEAAVADLHVPYIFPGECGGRADVTWALFKSTTRNVGFLASTTDEPIGSFPMQMNASYYSTEDLDRATHEEELRQNDCIEVHLDHKHMGLGGDDSWSPCVHEKYSVQPVPYTFSMSFRPVTSNSEFMSKKGTQTDWL</sequence>
<protein>
    <recommendedName>
        <fullName evidence="3">beta-galactosidase</fullName>
        <ecNumber evidence="3">3.2.1.23</ecNumber>
    </recommendedName>
    <alternativeName>
        <fullName evidence="6">Lactase</fullName>
    </alternativeName>
</protein>
<dbReference type="PROSITE" id="PS00608">
    <property type="entry name" value="GLYCOSYL_HYDROL_F2_2"/>
    <property type="match status" value="1"/>
</dbReference>
<gene>
    <name evidence="9" type="ORF">GOP47_0018917</name>
</gene>
<dbReference type="InterPro" id="IPR006101">
    <property type="entry name" value="Glyco_hydro_2"/>
</dbReference>
<comment type="catalytic activity">
    <reaction evidence="1">
        <text>Hydrolysis of terminal non-reducing beta-D-galactose residues in beta-D-galactosides.</text>
        <dbReference type="EC" id="3.2.1.23"/>
    </reaction>
</comment>
<dbReference type="Pfam" id="PF16353">
    <property type="entry name" value="LacZ_4"/>
    <property type="match status" value="1"/>
</dbReference>
<dbReference type="AlphaFoldDB" id="A0A9D4Z8L4"/>
<dbReference type="PROSITE" id="PS00719">
    <property type="entry name" value="GLYCOSYL_HYDROL_F2_1"/>
    <property type="match status" value="1"/>
</dbReference>
<dbReference type="EC" id="3.2.1.23" evidence="3"/>
<dbReference type="InterPro" id="IPR011013">
    <property type="entry name" value="Gal_mutarotase_sf_dom"/>
</dbReference>
<dbReference type="FunFam" id="3.20.20.80:FF:000018">
    <property type="entry name" value="Beta-galactosidase"/>
    <property type="match status" value="1"/>
</dbReference>
<dbReference type="InterPro" id="IPR023230">
    <property type="entry name" value="Glyco_hydro_2_CS"/>
</dbReference>
<dbReference type="Pfam" id="PF02837">
    <property type="entry name" value="Glyco_hydro_2_N"/>
    <property type="match status" value="1"/>
</dbReference>
<evidence type="ECO:0000256" key="7">
    <source>
        <dbReference type="RuleBase" id="RU361154"/>
    </source>
</evidence>
<dbReference type="InterPro" id="IPR017853">
    <property type="entry name" value="GH"/>
</dbReference>
<dbReference type="PANTHER" id="PTHR46323">
    <property type="entry name" value="BETA-GALACTOSIDASE"/>
    <property type="match status" value="1"/>
</dbReference>
<dbReference type="Gene3D" id="3.20.20.80">
    <property type="entry name" value="Glycosidases"/>
    <property type="match status" value="1"/>
</dbReference>
<evidence type="ECO:0000313" key="9">
    <source>
        <dbReference type="EMBL" id="KAI5066293.1"/>
    </source>
</evidence>
<evidence type="ECO:0000256" key="2">
    <source>
        <dbReference type="ARBA" id="ARBA00007401"/>
    </source>
</evidence>
<dbReference type="Pfam" id="PF00703">
    <property type="entry name" value="Glyco_hydro_2"/>
    <property type="match status" value="1"/>
</dbReference>
<dbReference type="InterPro" id="IPR036156">
    <property type="entry name" value="Beta-gal/glucu_dom_sf"/>
</dbReference>
<dbReference type="InterPro" id="IPR006102">
    <property type="entry name" value="Ig-like_GH2"/>
</dbReference>
<dbReference type="GO" id="GO:0009341">
    <property type="term" value="C:beta-galactosidase complex"/>
    <property type="evidence" value="ECO:0007669"/>
    <property type="project" value="InterPro"/>
</dbReference>
<dbReference type="InterPro" id="IPR006103">
    <property type="entry name" value="Glyco_hydro_2_cat"/>
</dbReference>
<dbReference type="PRINTS" id="PR00132">
    <property type="entry name" value="GLHYDRLASE2"/>
</dbReference>